<dbReference type="Gene3D" id="3.30.450.80">
    <property type="entry name" value="Transcription factor LuxR-like, autoinducer-binding domain"/>
    <property type="match status" value="1"/>
</dbReference>
<sequence length="248" mass="27109">MPNRDLSLGEHFAGLLSERDPDLRWKVLIKGLAGMGLDQVNYAFLDMAAYDRMEARGDPAMSTMRSDWIEYYTERMYDMRDPLVGHIRSARYDPVVFETATHYGPSQILNEADEAGLAGGILIPLPGAPGTFGPGAGIVMGSGMDPAECRRLLEEHGPSLVSVAHLFHAGAVGEMMRRRYGAAKLTARERDCLQAVARGRRVSAIAHDLVLAEVTVGLHLKNARQKLGARSLPEAVARALLFQQIEVA</sequence>
<keyword evidence="2" id="KW-0238">DNA-binding</keyword>
<protein>
    <submittedName>
        <fullName evidence="5">Autoinducer binding domain-containing protein</fullName>
    </submittedName>
</protein>
<dbReference type="AlphaFoldDB" id="A0A975BZU7"/>
<dbReference type="Gene3D" id="1.10.10.10">
    <property type="entry name" value="Winged helix-like DNA-binding domain superfamily/Winged helix DNA-binding domain"/>
    <property type="match status" value="1"/>
</dbReference>
<dbReference type="EMBL" id="CP062222">
    <property type="protein sequence ID" value="QTC90209.1"/>
    <property type="molecule type" value="Genomic_DNA"/>
</dbReference>
<dbReference type="Pfam" id="PF03472">
    <property type="entry name" value="Autoind_bind"/>
    <property type="match status" value="1"/>
</dbReference>
<feature type="domain" description="HTH luxR-type" evidence="4">
    <location>
        <begin position="178"/>
        <end position="243"/>
    </location>
</feature>
<dbReference type="KEGG" id="bgoe:IFJ75_13070"/>
<keyword evidence="1" id="KW-0805">Transcription regulation</keyword>
<evidence type="ECO:0000256" key="3">
    <source>
        <dbReference type="ARBA" id="ARBA00023163"/>
    </source>
</evidence>
<dbReference type="InterPro" id="IPR036693">
    <property type="entry name" value="TF_LuxR_autoind-bd_dom_sf"/>
</dbReference>
<dbReference type="SUPFAM" id="SSF75516">
    <property type="entry name" value="Pheromone-binding domain of LuxR-like quorum-sensing transcription factors"/>
    <property type="match status" value="1"/>
</dbReference>
<dbReference type="SUPFAM" id="SSF46894">
    <property type="entry name" value="C-terminal effector domain of the bipartite response regulators"/>
    <property type="match status" value="1"/>
</dbReference>
<reference evidence="5" key="1">
    <citation type="submission" date="2020-09" db="EMBL/GenBank/DDBJ databases">
        <title>Brevundimonas sp. LVF2 isolated from a puddle in Goettingen, Germany.</title>
        <authorList>
            <person name="Friedrich I."/>
            <person name="Klassen A."/>
            <person name="Hannes N."/>
            <person name="Schneider D."/>
            <person name="Hertel R."/>
            <person name="Daniel R."/>
        </authorList>
    </citation>
    <scope>NUCLEOTIDE SEQUENCE</scope>
    <source>
        <strain evidence="5">LVF2</strain>
    </source>
</reference>
<dbReference type="PANTHER" id="PTHR44688:SF16">
    <property type="entry name" value="DNA-BINDING TRANSCRIPTIONAL ACTIVATOR DEVR_DOSR"/>
    <property type="match status" value="1"/>
</dbReference>
<dbReference type="InterPro" id="IPR016032">
    <property type="entry name" value="Sig_transdc_resp-reg_C-effctor"/>
</dbReference>
<dbReference type="Pfam" id="PF00196">
    <property type="entry name" value="GerE"/>
    <property type="match status" value="1"/>
</dbReference>
<dbReference type="CDD" id="cd06170">
    <property type="entry name" value="LuxR_C_like"/>
    <property type="match status" value="1"/>
</dbReference>
<dbReference type="PANTHER" id="PTHR44688">
    <property type="entry name" value="DNA-BINDING TRANSCRIPTIONAL ACTIVATOR DEVR_DOSR"/>
    <property type="match status" value="1"/>
</dbReference>
<evidence type="ECO:0000259" key="4">
    <source>
        <dbReference type="PROSITE" id="PS50043"/>
    </source>
</evidence>
<keyword evidence="6" id="KW-1185">Reference proteome</keyword>
<dbReference type="GO" id="GO:0003677">
    <property type="term" value="F:DNA binding"/>
    <property type="evidence" value="ECO:0007669"/>
    <property type="project" value="UniProtKB-KW"/>
</dbReference>
<dbReference type="InterPro" id="IPR005143">
    <property type="entry name" value="TF_LuxR_autoind-bd_dom"/>
</dbReference>
<dbReference type="InterPro" id="IPR000792">
    <property type="entry name" value="Tscrpt_reg_LuxR_C"/>
</dbReference>
<dbReference type="PROSITE" id="PS50043">
    <property type="entry name" value="HTH_LUXR_2"/>
    <property type="match status" value="1"/>
</dbReference>
<evidence type="ECO:0000313" key="5">
    <source>
        <dbReference type="EMBL" id="QTC90209.1"/>
    </source>
</evidence>
<dbReference type="InterPro" id="IPR036388">
    <property type="entry name" value="WH-like_DNA-bd_sf"/>
</dbReference>
<organism evidence="5 6">
    <name type="scientific">Brevundimonas goettingensis</name>
    <dbReference type="NCBI Taxonomy" id="2774190"/>
    <lineage>
        <taxon>Bacteria</taxon>
        <taxon>Pseudomonadati</taxon>
        <taxon>Pseudomonadota</taxon>
        <taxon>Alphaproteobacteria</taxon>
        <taxon>Caulobacterales</taxon>
        <taxon>Caulobacteraceae</taxon>
        <taxon>Brevundimonas</taxon>
    </lineage>
</organism>
<name>A0A975BZU7_9CAUL</name>
<dbReference type="Proteomes" id="UP000663918">
    <property type="component" value="Chromosome"/>
</dbReference>
<evidence type="ECO:0000256" key="1">
    <source>
        <dbReference type="ARBA" id="ARBA00023015"/>
    </source>
</evidence>
<dbReference type="GO" id="GO:0006355">
    <property type="term" value="P:regulation of DNA-templated transcription"/>
    <property type="evidence" value="ECO:0007669"/>
    <property type="project" value="InterPro"/>
</dbReference>
<evidence type="ECO:0000313" key="6">
    <source>
        <dbReference type="Proteomes" id="UP000663918"/>
    </source>
</evidence>
<evidence type="ECO:0000256" key="2">
    <source>
        <dbReference type="ARBA" id="ARBA00023125"/>
    </source>
</evidence>
<accession>A0A975BZU7</accession>
<dbReference type="PRINTS" id="PR00038">
    <property type="entry name" value="HTHLUXR"/>
</dbReference>
<gene>
    <name evidence="5" type="ORF">IFJ75_13070</name>
</gene>
<proteinExistence type="predicted"/>
<dbReference type="RefSeq" id="WP_207868630.1">
    <property type="nucleotide sequence ID" value="NZ_CP062222.1"/>
</dbReference>
<dbReference type="PROSITE" id="PS00622">
    <property type="entry name" value="HTH_LUXR_1"/>
    <property type="match status" value="1"/>
</dbReference>
<dbReference type="SMART" id="SM00421">
    <property type="entry name" value="HTH_LUXR"/>
    <property type="match status" value="1"/>
</dbReference>
<keyword evidence="3" id="KW-0804">Transcription</keyword>